<name>A0A2M9ZEW9_9LEPT</name>
<gene>
    <name evidence="1" type="ORF">CH371_02490</name>
</gene>
<evidence type="ECO:0000313" key="1">
    <source>
        <dbReference type="EMBL" id="PJZ66975.1"/>
    </source>
</evidence>
<reference evidence="1 2" key="1">
    <citation type="submission" date="2017-07" db="EMBL/GenBank/DDBJ databases">
        <title>Leptospira spp. isolated from tropical soils.</title>
        <authorList>
            <person name="Thibeaux R."/>
            <person name="Iraola G."/>
            <person name="Ferres I."/>
            <person name="Bierque E."/>
            <person name="Girault D."/>
            <person name="Soupe-Gilbert M.-E."/>
            <person name="Picardeau M."/>
            <person name="Goarant C."/>
        </authorList>
    </citation>
    <scope>NUCLEOTIDE SEQUENCE [LARGE SCALE GENOMIC DNA]</scope>
    <source>
        <strain evidence="1 2">FH2-C-A2</strain>
    </source>
</reference>
<dbReference type="InterPro" id="IPR011463">
    <property type="entry name" value="DUF1569"/>
</dbReference>
<dbReference type="AlphaFoldDB" id="A0A2M9ZEW9"/>
<protein>
    <recommendedName>
        <fullName evidence="3">DUF1569 domain-containing protein</fullName>
    </recommendedName>
</protein>
<organism evidence="1 2">
    <name type="scientific">Leptospira wolffii</name>
    <dbReference type="NCBI Taxonomy" id="409998"/>
    <lineage>
        <taxon>Bacteria</taxon>
        <taxon>Pseudomonadati</taxon>
        <taxon>Spirochaetota</taxon>
        <taxon>Spirochaetia</taxon>
        <taxon>Leptospirales</taxon>
        <taxon>Leptospiraceae</taxon>
        <taxon>Leptospira</taxon>
    </lineage>
</organism>
<dbReference type="RefSeq" id="WP_100757545.1">
    <property type="nucleotide sequence ID" value="NZ_NPDT01000001.1"/>
</dbReference>
<dbReference type="Pfam" id="PF07606">
    <property type="entry name" value="DUF1569"/>
    <property type="match status" value="1"/>
</dbReference>
<sequence>MKPEQLSRKEFLNRSVRLGVLIVGAGTASSLLHSCSNAPAGAKDRGLVFANLDDADEELEKLRKASKILPYGEWSPAQILLHCAQSIRYSIQGYPENKPAIFQNTVGRLAFWNFERKGRMSHDLNAPIPGADILKPSATLEEGIFELRKAFEAFIEHRGEFAPHFAYGALSKKEYESAHAMHIANHLTYLDYSF</sequence>
<comment type="caution">
    <text evidence="1">The sequence shown here is derived from an EMBL/GenBank/DDBJ whole genome shotgun (WGS) entry which is preliminary data.</text>
</comment>
<evidence type="ECO:0000313" key="2">
    <source>
        <dbReference type="Proteomes" id="UP000231912"/>
    </source>
</evidence>
<evidence type="ECO:0008006" key="3">
    <source>
        <dbReference type="Google" id="ProtNLM"/>
    </source>
</evidence>
<accession>A0A2M9ZEW9</accession>
<proteinExistence type="predicted"/>
<dbReference type="Proteomes" id="UP000231912">
    <property type="component" value="Unassembled WGS sequence"/>
</dbReference>
<dbReference type="EMBL" id="NPDT01000001">
    <property type="protein sequence ID" value="PJZ66975.1"/>
    <property type="molecule type" value="Genomic_DNA"/>
</dbReference>